<reference evidence="7" key="2">
    <citation type="submission" date="2021-01" db="UniProtKB">
        <authorList>
            <consortium name="EnsemblMetazoa"/>
        </authorList>
    </citation>
    <scope>IDENTIFICATION</scope>
</reference>
<name>A0A7M7P0C8_STRPU</name>
<dbReference type="GO" id="GO:0005506">
    <property type="term" value="F:iron ion binding"/>
    <property type="evidence" value="ECO:0007669"/>
    <property type="project" value="InterPro"/>
</dbReference>
<evidence type="ECO:0000313" key="7">
    <source>
        <dbReference type="EnsemblMetazoa" id="XP_030843272"/>
    </source>
</evidence>
<keyword evidence="6" id="KW-0812">Transmembrane</keyword>
<keyword evidence="5" id="KW-0503">Monooxygenase</keyword>
<dbReference type="PRINTS" id="PR00385">
    <property type="entry name" value="P450"/>
</dbReference>
<evidence type="ECO:0000313" key="8">
    <source>
        <dbReference type="Proteomes" id="UP000007110"/>
    </source>
</evidence>
<keyword evidence="4 5" id="KW-0349">Heme</keyword>
<dbReference type="AlphaFoldDB" id="A0A7M7P0C8"/>
<dbReference type="Pfam" id="PF00067">
    <property type="entry name" value="p450"/>
    <property type="match status" value="2"/>
</dbReference>
<accession>A0A7M7P0C8</accession>
<dbReference type="OrthoDB" id="2789670at2759"/>
<evidence type="ECO:0000256" key="2">
    <source>
        <dbReference type="ARBA" id="ARBA00022723"/>
    </source>
</evidence>
<keyword evidence="8" id="KW-1185">Reference proteome</keyword>
<dbReference type="Gene3D" id="1.10.630.10">
    <property type="entry name" value="Cytochrome P450"/>
    <property type="match status" value="1"/>
</dbReference>
<feature type="binding site" description="axial binding residue" evidence="4">
    <location>
        <position position="485"/>
    </location>
    <ligand>
        <name>heme</name>
        <dbReference type="ChEBI" id="CHEBI:30413"/>
    </ligand>
    <ligandPart>
        <name>Fe</name>
        <dbReference type="ChEBI" id="CHEBI:18248"/>
    </ligandPart>
</feature>
<dbReference type="GeneID" id="115918702"/>
<dbReference type="PANTHER" id="PTHR24300">
    <property type="entry name" value="CYTOCHROME P450 508A4-RELATED"/>
    <property type="match status" value="1"/>
</dbReference>
<evidence type="ECO:0000256" key="5">
    <source>
        <dbReference type="RuleBase" id="RU000461"/>
    </source>
</evidence>
<dbReference type="GO" id="GO:0020037">
    <property type="term" value="F:heme binding"/>
    <property type="evidence" value="ECO:0000318"/>
    <property type="project" value="GO_Central"/>
</dbReference>
<dbReference type="Proteomes" id="UP000007110">
    <property type="component" value="Unassembled WGS sequence"/>
</dbReference>
<protein>
    <recommendedName>
        <fullName evidence="9">Cytochrome P450</fullName>
    </recommendedName>
</protein>
<proteinExistence type="inferred from homology"/>
<organism evidence="7 8">
    <name type="scientific">Strongylocentrotus purpuratus</name>
    <name type="common">Purple sea urchin</name>
    <dbReference type="NCBI Taxonomy" id="7668"/>
    <lineage>
        <taxon>Eukaryota</taxon>
        <taxon>Metazoa</taxon>
        <taxon>Echinodermata</taxon>
        <taxon>Eleutherozoa</taxon>
        <taxon>Echinozoa</taxon>
        <taxon>Echinoidea</taxon>
        <taxon>Euechinoidea</taxon>
        <taxon>Echinacea</taxon>
        <taxon>Camarodonta</taxon>
        <taxon>Echinidea</taxon>
        <taxon>Strongylocentrotidae</taxon>
        <taxon>Strongylocentrotus</taxon>
    </lineage>
</organism>
<keyword evidence="6" id="KW-1133">Transmembrane helix</keyword>
<dbReference type="PANTHER" id="PTHR24300:SF417">
    <property type="entry name" value="CYTOCHROME P450 508B1-RELATED"/>
    <property type="match status" value="1"/>
</dbReference>
<evidence type="ECO:0008006" key="9">
    <source>
        <dbReference type="Google" id="ProtNLM"/>
    </source>
</evidence>
<evidence type="ECO:0000256" key="1">
    <source>
        <dbReference type="ARBA" id="ARBA00010617"/>
    </source>
</evidence>
<evidence type="ECO:0000256" key="6">
    <source>
        <dbReference type="SAM" id="Phobius"/>
    </source>
</evidence>
<keyword evidence="5" id="KW-0560">Oxidoreductase</keyword>
<comment type="similarity">
    <text evidence="1 5">Belongs to the cytochrome P450 family.</text>
</comment>
<keyword evidence="3 4" id="KW-0408">Iron</keyword>
<dbReference type="InterPro" id="IPR017972">
    <property type="entry name" value="Cyt_P450_CS"/>
</dbReference>
<feature type="transmembrane region" description="Helical" evidence="6">
    <location>
        <begin position="12"/>
        <end position="34"/>
    </location>
</feature>
<comment type="cofactor">
    <cofactor evidence="4">
        <name>heme</name>
        <dbReference type="ChEBI" id="CHEBI:30413"/>
    </cofactor>
</comment>
<dbReference type="PRINTS" id="PR00463">
    <property type="entry name" value="EP450I"/>
</dbReference>
<dbReference type="EnsemblMetazoa" id="XM_030987412">
    <property type="protein sequence ID" value="XP_030843272"/>
    <property type="gene ID" value="LOC115918702"/>
</dbReference>
<dbReference type="InterPro" id="IPR001128">
    <property type="entry name" value="Cyt_P450"/>
</dbReference>
<keyword evidence="2 4" id="KW-0479">Metal-binding</keyword>
<keyword evidence="6" id="KW-0472">Membrane</keyword>
<dbReference type="InterPro" id="IPR050182">
    <property type="entry name" value="Cytochrome_P450_fam2"/>
</dbReference>
<dbReference type="SUPFAM" id="SSF48264">
    <property type="entry name" value="Cytochrome P450"/>
    <property type="match status" value="1"/>
</dbReference>
<dbReference type="RefSeq" id="XP_030843272.1">
    <property type="nucleotide sequence ID" value="XM_030987412.1"/>
</dbReference>
<dbReference type="InParanoid" id="A0A7M7P0C8"/>
<dbReference type="InterPro" id="IPR002401">
    <property type="entry name" value="Cyt_P450_E_grp-I"/>
</dbReference>
<sequence>MSSVVNLLLSVIEYIGIANLLTTITICLVTFWYIRMNYGASFHYRLPPGPPVIPYPFDFLMALFPSSNRFGRMIFLSKRYGDITCLQLGRRMIIMISSPSLVKELIVKQADVTSNRSAPPFFTSVMDYKGGIIFSDGVPWQEIRRFSLSALRNFGMGRKGIETRIQEEARNLCNAFAQHSSEAFDAMHLTNAAVSNIICSITFGRRLEYDDPVFMDMIQRLRNVTSGVGINPIIRELMMRFPILLKTPLLGKPRQTFWESRHLAWVGRTSRCDVIRLPNNPNFITKEVIEHIESYHSSDIRDIIDMYLTEAERLEEEKKKAKEDKLKPYLNKDDIWMCVFDLFLAGTETTSTALLWFLLVMAAKPDVQEKVISEIDRVVGRERAPCMEDRKDMPYTDATLIEVLRYRPVAPLGVPHVTAKDVEIGDYTIPRDTEIMINIIGIHLDPRLWDEPEEFNPHRFLSEDGKTVIKPQDAFTVFGAGRRVCLGEQLARMEFYLFATTLMQRFRFRLPEGESGDFGFEHCLGTIAPKNFKILAQER</sequence>
<evidence type="ECO:0000256" key="4">
    <source>
        <dbReference type="PIRSR" id="PIRSR602401-1"/>
    </source>
</evidence>
<evidence type="ECO:0000256" key="3">
    <source>
        <dbReference type="ARBA" id="ARBA00023004"/>
    </source>
</evidence>
<dbReference type="GO" id="GO:0016712">
    <property type="term" value="F:oxidoreductase activity, acting on paired donors, with incorporation or reduction of molecular oxygen, reduced flavin or flavoprotein as one donor, and incorporation of one atom of oxygen"/>
    <property type="evidence" value="ECO:0000318"/>
    <property type="project" value="GO_Central"/>
</dbReference>
<dbReference type="FunFam" id="1.10.630.10:FF:000215">
    <property type="entry name" value="Uncharacterized protein"/>
    <property type="match status" value="1"/>
</dbReference>
<dbReference type="InterPro" id="IPR036396">
    <property type="entry name" value="Cyt_P450_sf"/>
</dbReference>
<reference evidence="8" key="1">
    <citation type="submission" date="2015-02" db="EMBL/GenBank/DDBJ databases">
        <title>Genome sequencing for Strongylocentrotus purpuratus.</title>
        <authorList>
            <person name="Murali S."/>
            <person name="Liu Y."/>
            <person name="Vee V."/>
            <person name="English A."/>
            <person name="Wang M."/>
            <person name="Skinner E."/>
            <person name="Han Y."/>
            <person name="Muzny D.M."/>
            <person name="Worley K.C."/>
            <person name="Gibbs R.A."/>
        </authorList>
    </citation>
    <scope>NUCLEOTIDE SEQUENCE</scope>
</reference>
<dbReference type="OMA" id="VAQHYSC"/>
<dbReference type="PROSITE" id="PS00086">
    <property type="entry name" value="CYTOCHROME_P450"/>
    <property type="match status" value="1"/>
</dbReference>
<dbReference type="KEGG" id="spu:115918702"/>